<feature type="compositionally biased region" description="Basic residues" evidence="1">
    <location>
        <begin position="209"/>
        <end position="223"/>
    </location>
</feature>
<feature type="non-terminal residue" evidence="2">
    <location>
        <position position="277"/>
    </location>
</feature>
<dbReference type="AlphaFoldDB" id="A0A6J4NQU0"/>
<evidence type="ECO:0000256" key="1">
    <source>
        <dbReference type="SAM" id="MobiDB-lite"/>
    </source>
</evidence>
<proteinExistence type="predicted"/>
<sequence>VTRPRLTVHDRARPWGRPGHPRPLRQGRAADEDPRGGDGRGRHRGRPRQPAAHRRRPAQAVPGRRHRRGGERDRRVDHVRRAEPDGPGLGDRPDRRHEQLRLGPGQLRGVHRAAGAGRAGAGGRVRRHARPRLRRRPRRGRVARHPPAPRGPRAAERQLDAHADQQPAGPARPPARVRRAVDVADELEAAHARLGGAGGRAGGGGGGARRGHGQRQAVGRRRPGGGGAGGGGVGHDVCRKARLPVRPAGLRRRQGAVPRRRPGGARGPAPRRGRTGV</sequence>
<feature type="compositionally biased region" description="Basic residues" evidence="1">
    <location>
        <begin position="124"/>
        <end position="144"/>
    </location>
</feature>
<organism evidence="2">
    <name type="scientific">uncultured Phycisphaerae bacterium</name>
    <dbReference type="NCBI Taxonomy" id="904963"/>
    <lineage>
        <taxon>Bacteria</taxon>
        <taxon>Pseudomonadati</taxon>
        <taxon>Planctomycetota</taxon>
        <taxon>Phycisphaerae</taxon>
        <taxon>environmental samples</taxon>
    </lineage>
</organism>
<feature type="compositionally biased region" description="Basic and acidic residues" evidence="1">
    <location>
        <begin position="70"/>
        <end position="84"/>
    </location>
</feature>
<dbReference type="GO" id="GO:0052834">
    <property type="term" value="F:inositol monophosphate phosphatase activity"/>
    <property type="evidence" value="ECO:0007669"/>
    <property type="project" value="UniProtKB-EC"/>
</dbReference>
<feature type="compositionally biased region" description="Basic and acidic residues" evidence="1">
    <location>
        <begin position="91"/>
        <end position="100"/>
    </location>
</feature>
<feature type="compositionally biased region" description="Basic residues" evidence="1">
    <location>
        <begin position="41"/>
        <end position="69"/>
    </location>
</feature>
<feature type="compositionally biased region" description="Basic and acidic residues" evidence="1">
    <location>
        <begin position="153"/>
        <end position="163"/>
    </location>
</feature>
<feature type="compositionally biased region" description="Basic residues" evidence="1">
    <location>
        <begin position="249"/>
        <end position="277"/>
    </location>
</feature>
<feature type="compositionally biased region" description="Gly residues" evidence="1">
    <location>
        <begin position="195"/>
        <end position="208"/>
    </location>
</feature>
<feature type="region of interest" description="Disordered" evidence="1">
    <location>
        <begin position="193"/>
        <end position="277"/>
    </location>
</feature>
<feature type="compositionally biased region" description="Basic and acidic residues" evidence="1">
    <location>
        <begin position="28"/>
        <end position="40"/>
    </location>
</feature>
<protein>
    <submittedName>
        <fullName evidence="2">Inositol-1-monophosphatase</fullName>
        <ecNumber evidence="2">3.1.3.25</ecNumber>
    </submittedName>
</protein>
<dbReference type="EC" id="3.1.3.25" evidence="2"/>
<gene>
    <name evidence="2" type="ORF">AVDCRST_MAG64-1395</name>
</gene>
<feature type="compositionally biased region" description="Gly residues" evidence="1">
    <location>
        <begin position="224"/>
        <end position="234"/>
    </location>
</feature>
<feature type="non-terminal residue" evidence="2">
    <location>
        <position position="1"/>
    </location>
</feature>
<keyword evidence="2" id="KW-0378">Hydrolase</keyword>
<dbReference type="EMBL" id="CADCUQ010000318">
    <property type="protein sequence ID" value="CAA9395084.1"/>
    <property type="molecule type" value="Genomic_DNA"/>
</dbReference>
<reference evidence="2" key="1">
    <citation type="submission" date="2020-02" db="EMBL/GenBank/DDBJ databases">
        <authorList>
            <person name="Meier V. D."/>
        </authorList>
    </citation>
    <scope>NUCLEOTIDE SEQUENCE</scope>
    <source>
        <strain evidence="2">AVDCRST_MAG64</strain>
    </source>
</reference>
<name>A0A6J4NQU0_9BACT</name>
<feature type="region of interest" description="Disordered" evidence="1">
    <location>
        <begin position="1"/>
        <end position="181"/>
    </location>
</feature>
<evidence type="ECO:0000313" key="2">
    <source>
        <dbReference type="EMBL" id="CAA9395084.1"/>
    </source>
</evidence>
<accession>A0A6J4NQU0</accession>